<sequence>MSQMSKKKLQLPKSVLDMKFMKRSKDRIEKELENTKGHEELYSNIITNEMRSATGNYVSEASFIYCEDLLEGRLCFKGMNPEIERLMELENAIKNGYGDMKKDVSDEDLLRIVEKLRKRKSDTTTPSQYVFKKQKTR</sequence>
<dbReference type="PANTHER" id="PTHR13582:SF0">
    <property type="entry name" value="M-PHASE PHOSPHOPROTEIN 6"/>
    <property type="match status" value="1"/>
</dbReference>
<dbReference type="InterPro" id="IPR019324">
    <property type="entry name" value="MPP6"/>
</dbReference>
<name>A0A194PKH3_PAPXU</name>
<keyword evidence="2" id="KW-1185">Reference proteome</keyword>
<protein>
    <submittedName>
        <fullName evidence="1">M-phase phosphoprotein 6</fullName>
    </submittedName>
</protein>
<reference evidence="1 2" key="1">
    <citation type="journal article" date="2015" name="Nat. Commun.">
        <title>Outbred genome sequencing and CRISPR/Cas9 gene editing in butterflies.</title>
        <authorList>
            <person name="Li X."/>
            <person name="Fan D."/>
            <person name="Zhang W."/>
            <person name="Liu G."/>
            <person name="Zhang L."/>
            <person name="Zhao L."/>
            <person name="Fang X."/>
            <person name="Chen L."/>
            <person name="Dong Y."/>
            <person name="Chen Y."/>
            <person name="Ding Y."/>
            <person name="Zhao R."/>
            <person name="Feng M."/>
            <person name="Zhu Y."/>
            <person name="Feng Y."/>
            <person name="Jiang X."/>
            <person name="Zhu D."/>
            <person name="Xiang H."/>
            <person name="Feng X."/>
            <person name="Li S."/>
            <person name="Wang J."/>
            <person name="Zhang G."/>
            <person name="Kronforst M.R."/>
            <person name="Wang W."/>
        </authorList>
    </citation>
    <scope>NUCLEOTIDE SEQUENCE [LARGE SCALE GENOMIC DNA]</scope>
    <source>
        <strain evidence="1">Ya'a_city_454_Px</strain>
        <tissue evidence="1">Whole body</tissue>
    </source>
</reference>
<organism evidence="1 2">
    <name type="scientific">Papilio xuthus</name>
    <name type="common">Asian swallowtail butterfly</name>
    <dbReference type="NCBI Taxonomy" id="66420"/>
    <lineage>
        <taxon>Eukaryota</taxon>
        <taxon>Metazoa</taxon>
        <taxon>Ecdysozoa</taxon>
        <taxon>Arthropoda</taxon>
        <taxon>Hexapoda</taxon>
        <taxon>Insecta</taxon>
        <taxon>Pterygota</taxon>
        <taxon>Neoptera</taxon>
        <taxon>Endopterygota</taxon>
        <taxon>Lepidoptera</taxon>
        <taxon>Glossata</taxon>
        <taxon>Ditrysia</taxon>
        <taxon>Papilionoidea</taxon>
        <taxon>Papilionidae</taxon>
        <taxon>Papilioninae</taxon>
        <taxon>Papilio</taxon>
    </lineage>
</organism>
<dbReference type="GO" id="GO:0000460">
    <property type="term" value="P:maturation of 5.8S rRNA"/>
    <property type="evidence" value="ECO:0007669"/>
    <property type="project" value="TreeGrafter"/>
</dbReference>
<proteinExistence type="predicted"/>
<dbReference type="AlphaFoldDB" id="A0A194PKH3"/>
<evidence type="ECO:0000313" key="2">
    <source>
        <dbReference type="Proteomes" id="UP000053268"/>
    </source>
</evidence>
<dbReference type="EMBL" id="KQ459601">
    <property type="protein sequence ID" value="KPI93827.1"/>
    <property type="molecule type" value="Genomic_DNA"/>
</dbReference>
<dbReference type="PANTHER" id="PTHR13582">
    <property type="entry name" value="M-PHASE PHOSPHOPROTEIN 6"/>
    <property type="match status" value="1"/>
</dbReference>
<evidence type="ECO:0000313" key="1">
    <source>
        <dbReference type="EMBL" id="KPI93827.1"/>
    </source>
</evidence>
<dbReference type="Proteomes" id="UP000053268">
    <property type="component" value="Unassembled WGS sequence"/>
</dbReference>
<dbReference type="Pfam" id="PF10175">
    <property type="entry name" value="MPP6"/>
    <property type="match status" value="1"/>
</dbReference>
<accession>A0A194PKH3</accession>
<dbReference type="STRING" id="66420.A0A194PKH3"/>
<gene>
    <name evidence="1" type="ORF">RR46_12992</name>
</gene>